<dbReference type="Pfam" id="PF13687">
    <property type="entry name" value="DUF4153"/>
    <property type="match status" value="1"/>
</dbReference>
<dbReference type="EMBL" id="JBHLVF010000041">
    <property type="protein sequence ID" value="MFC0394902.1"/>
    <property type="molecule type" value="Genomic_DNA"/>
</dbReference>
<accession>A0ABV6JG89</accession>
<name>A0ABV6JG89_9BACL</name>
<feature type="transmembrane region" description="Helical" evidence="1">
    <location>
        <begin position="14"/>
        <end position="36"/>
    </location>
</feature>
<evidence type="ECO:0000256" key="1">
    <source>
        <dbReference type="SAM" id="Phobius"/>
    </source>
</evidence>
<keyword evidence="1" id="KW-0812">Transmembrane</keyword>
<feature type="transmembrane region" description="Helical" evidence="1">
    <location>
        <begin position="257"/>
        <end position="282"/>
    </location>
</feature>
<keyword evidence="3" id="KW-1185">Reference proteome</keyword>
<feature type="transmembrane region" description="Helical" evidence="1">
    <location>
        <begin position="80"/>
        <end position="98"/>
    </location>
</feature>
<reference evidence="2 3" key="1">
    <citation type="submission" date="2024-09" db="EMBL/GenBank/DDBJ databases">
        <authorList>
            <person name="Sun Q."/>
            <person name="Mori K."/>
        </authorList>
    </citation>
    <scope>NUCLEOTIDE SEQUENCE [LARGE SCALE GENOMIC DNA]</scope>
    <source>
        <strain evidence="2 3">CCM 4839</strain>
    </source>
</reference>
<dbReference type="InterPro" id="IPR025291">
    <property type="entry name" value="DUF4153"/>
</dbReference>
<feature type="transmembrane region" description="Helical" evidence="1">
    <location>
        <begin position="57"/>
        <end position="74"/>
    </location>
</feature>
<proteinExistence type="predicted"/>
<gene>
    <name evidence="2" type="ORF">ACFFJ8_26505</name>
</gene>
<feature type="transmembrane region" description="Helical" evidence="1">
    <location>
        <begin position="337"/>
        <end position="359"/>
    </location>
</feature>
<feature type="transmembrane region" description="Helical" evidence="1">
    <location>
        <begin position="199"/>
        <end position="221"/>
    </location>
</feature>
<feature type="transmembrane region" description="Helical" evidence="1">
    <location>
        <begin position="371"/>
        <end position="389"/>
    </location>
</feature>
<evidence type="ECO:0000313" key="3">
    <source>
        <dbReference type="Proteomes" id="UP001589818"/>
    </source>
</evidence>
<keyword evidence="1" id="KW-1133">Transmembrane helix</keyword>
<dbReference type="Proteomes" id="UP001589818">
    <property type="component" value="Unassembled WGS sequence"/>
</dbReference>
<feature type="transmembrane region" description="Helical" evidence="1">
    <location>
        <begin position="302"/>
        <end position="325"/>
    </location>
</feature>
<evidence type="ECO:0000313" key="2">
    <source>
        <dbReference type="EMBL" id="MFC0394902.1"/>
    </source>
</evidence>
<sequence length="493" mass="54359">MWILALALGIVSQYLFVGNAAGISVVIFILGFYGLFFYAANGRMGGFDKWQGQSRSGWLLMVPIGLLVMTYAIFANRFFHLLNGVAIMILVAAQTILLTRSGSQPWHKAGFFPDLVHRCIVKPFTYVSVPFGIVSNLVLPSEGIRTARGTLRKVSLGLLLAAPILIVVIALLASADRIFQSWLTEIPGWFQGLSVGEGVVRVMTAGGIALYTFCYIWGLLVHKPADSTIGSSAAVNSSNSAEGNEAQQKAQMALDPISAGTLLISVNLVYILFAVIQFSYLFGAANGLLPEGAAYAEYARRGFTELVLVALINLVLLLCGLHFVRREGVWMERVRKVSLSMLVICTVIMLVSAYSRLSLYEDAYGYTQTRLLAHGFMLFLGVLLVTAFIRIWQERLSLSKAYICCAVIAYVVMNYVNLDARIASNNIARYERTGIIDIAYLGTLSADAAPALLKLQEKQPDIESLNQVVDQLKERSRSRDQWPSWNLSEQRLR</sequence>
<protein>
    <submittedName>
        <fullName evidence="2">DUF4153 domain-containing protein</fullName>
    </submittedName>
</protein>
<keyword evidence="1" id="KW-0472">Membrane</keyword>
<dbReference type="RefSeq" id="WP_204816063.1">
    <property type="nucleotide sequence ID" value="NZ_JANHOF010000001.1"/>
</dbReference>
<comment type="caution">
    <text evidence="2">The sequence shown here is derived from an EMBL/GenBank/DDBJ whole genome shotgun (WGS) entry which is preliminary data.</text>
</comment>
<organism evidence="2 3">
    <name type="scientific">Paenibacillus mendelii</name>
    <dbReference type="NCBI Taxonomy" id="206163"/>
    <lineage>
        <taxon>Bacteria</taxon>
        <taxon>Bacillati</taxon>
        <taxon>Bacillota</taxon>
        <taxon>Bacilli</taxon>
        <taxon>Bacillales</taxon>
        <taxon>Paenibacillaceae</taxon>
        <taxon>Paenibacillus</taxon>
    </lineage>
</organism>
<feature type="transmembrane region" description="Helical" evidence="1">
    <location>
        <begin position="154"/>
        <end position="179"/>
    </location>
</feature>